<dbReference type="Pfam" id="PF13181">
    <property type="entry name" value="TPR_8"/>
    <property type="match status" value="1"/>
</dbReference>
<dbReference type="PANTHER" id="PTHR45641:SF19">
    <property type="entry name" value="NEPHROCYSTIN-3"/>
    <property type="match status" value="1"/>
</dbReference>
<name>A0A067TSH6_GALM3</name>
<keyword evidence="2" id="KW-0802">TPR repeat</keyword>
<dbReference type="Pfam" id="PF12770">
    <property type="entry name" value="CHAT"/>
    <property type="match status" value="1"/>
</dbReference>
<reference evidence="6" key="1">
    <citation type="journal article" date="2014" name="Proc. Natl. Acad. Sci. U.S.A.">
        <title>Extensive sampling of basidiomycete genomes demonstrates inadequacy of the white-rot/brown-rot paradigm for wood decay fungi.</title>
        <authorList>
            <person name="Riley R."/>
            <person name="Salamov A.A."/>
            <person name="Brown D.W."/>
            <person name="Nagy L.G."/>
            <person name="Floudas D."/>
            <person name="Held B.W."/>
            <person name="Levasseur A."/>
            <person name="Lombard V."/>
            <person name="Morin E."/>
            <person name="Otillar R."/>
            <person name="Lindquist E.A."/>
            <person name="Sun H."/>
            <person name="LaButti K.M."/>
            <person name="Schmutz J."/>
            <person name="Jabbour D."/>
            <person name="Luo H."/>
            <person name="Baker S.E."/>
            <person name="Pisabarro A.G."/>
            <person name="Walton J.D."/>
            <person name="Blanchette R.A."/>
            <person name="Henrissat B."/>
            <person name="Martin F."/>
            <person name="Cullen D."/>
            <person name="Hibbett D.S."/>
            <person name="Grigoriev I.V."/>
        </authorList>
    </citation>
    <scope>NUCLEOTIDE SEQUENCE [LARGE SCALE GENOMIC DNA]</scope>
    <source>
        <strain evidence="6">CBS 339.88</strain>
    </source>
</reference>
<dbReference type="PANTHER" id="PTHR45641">
    <property type="entry name" value="TETRATRICOPEPTIDE REPEAT PROTEIN (AFU_ORTHOLOGUE AFUA_6G03870)"/>
    <property type="match status" value="1"/>
</dbReference>
<dbReference type="SMART" id="SM00028">
    <property type="entry name" value="TPR"/>
    <property type="match status" value="3"/>
</dbReference>
<evidence type="ECO:0000256" key="3">
    <source>
        <dbReference type="SAM" id="MobiDB-lite"/>
    </source>
</evidence>
<dbReference type="AlphaFoldDB" id="A0A067TSH6"/>
<proteinExistence type="predicted"/>
<dbReference type="InterPro" id="IPR019734">
    <property type="entry name" value="TPR_rpt"/>
</dbReference>
<gene>
    <name evidence="5" type="ORF">GALMADRAFT_53910</name>
</gene>
<evidence type="ECO:0000259" key="4">
    <source>
        <dbReference type="Pfam" id="PF12770"/>
    </source>
</evidence>
<evidence type="ECO:0000313" key="6">
    <source>
        <dbReference type="Proteomes" id="UP000027222"/>
    </source>
</evidence>
<dbReference type="STRING" id="685588.A0A067TSH6"/>
<dbReference type="InterPro" id="IPR024983">
    <property type="entry name" value="CHAT_dom"/>
</dbReference>
<feature type="domain" description="CHAT" evidence="4">
    <location>
        <begin position="717"/>
        <end position="994"/>
    </location>
</feature>
<dbReference type="OrthoDB" id="9991317at2759"/>
<sequence length="1004" mass="113081">MKFRISQGPHRPKDLDTAISLYRQAIRIRPSQFPSIRNLAYSLEMRYDRSRQEIDLDEIVSLKRIALHLQPSPHPSHHESLNDLGVALSARFEHGGRKVDLDEAISLYTQAMEFGPSPPAYQSNSSKDFGGQQPPSSEDRAGSLHNLGTAFWIRFRECSIRTDLDTAISFLIQALEIWPLTHPRRSTSLMELAYAIEDRFKIDDQEKDLITVISLRRQALESQPSHPNRWTILTELGNALDSQFRKRRWENDINEAISLHTDALELCPPLHPDRSRSLHNLAFCLHNRGQGKDFDVAISLYRQVLAIQPLSHLDHPKTVTNLATVLQSRFNVQLEEFDLDESISLYRQALDLRPSPHPRRSDSLQNLADAVVVRYCLNKQEKDIDEAISLYREALELRPSLHPRRPYSLFALGRSLFYAGVYAGKGTEYLMQARSALFEVIHSTPKLRASDLHRTRAWIAMIHHDDGTLTVDAGDFPNLSIDMPSTAWDKRGAAPVTLPLLDVEFIIENHPQAFMLLEKDRNLIWSYVVALHSSLDPLHEIAPTLADKLHDQANQLFREIESTANIRVDAWGKLSAGQDSSLLHGLQDEWEKTLDDVNEIKGFEDFLRSPPSLSPLQYAASENPIIYLVHSFYNEAESHCLIITSTDVHHIDTVNLTPSLLKKLVELVQIAVSELPISRSYAREARNYIVELLGKERGMRLKHDNLGTSDDVLKFVLRILWVQLVKPVIEFLDIKKSADLPVLTWCPTGLFTFLPIHAAGCYDDDLALECAFDYFVSSYAPNLGVLLSPNPTPSPASFKMMAVIQSQGLSATIQELENIQRHVPSDSLIKFGVPGAKATIEAVASQLSNASIVHFACHGKKDRLKTLGGGLQLEDGLLSITRIIREKISNGSLAFLCACETAMGDEKLPNETLTLGACFLNAGFRSVIAAMEIMDKDGPIVADVFYEELFRGPDGKPMLVPDTEKSPQALHKAVQKLRFQKVAFRRWIPFIHMGKGYVHVNSEH</sequence>
<evidence type="ECO:0000256" key="2">
    <source>
        <dbReference type="ARBA" id="ARBA00022803"/>
    </source>
</evidence>
<accession>A0A067TSH6</accession>
<protein>
    <recommendedName>
        <fullName evidence="4">CHAT domain-containing protein</fullName>
    </recommendedName>
</protein>
<keyword evidence="6" id="KW-1185">Reference proteome</keyword>
<keyword evidence="1" id="KW-0677">Repeat</keyword>
<dbReference type="InterPro" id="IPR011990">
    <property type="entry name" value="TPR-like_helical_dom_sf"/>
</dbReference>
<dbReference type="SUPFAM" id="SSF48452">
    <property type="entry name" value="TPR-like"/>
    <property type="match status" value="1"/>
</dbReference>
<organism evidence="5 6">
    <name type="scientific">Galerina marginata (strain CBS 339.88)</name>
    <dbReference type="NCBI Taxonomy" id="685588"/>
    <lineage>
        <taxon>Eukaryota</taxon>
        <taxon>Fungi</taxon>
        <taxon>Dikarya</taxon>
        <taxon>Basidiomycota</taxon>
        <taxon>Agaricomycotina</taxon>
        <taxon>Agaricomycetes</taxon>
        <taxon>Agaricomycetidae</taxon>
        <taxon>Agaricales</taxon>
        <taxon>Agaricineae</taxon>
        <taxon>Strophariaceae</taxon>
        <taxon>Galerina</taxon>
    </lineage>
</organism>
<dbReference type="Gene3D" id="1.25.40.10">
    <property type="entry name" value="Tetratricopeptide repeat domain"/>
    <property type="match status" value="3"/>
</dbReference>
<evidence type="ECO:0000256" key="1">
    <source>
        <dbReference type="ARBA" id="ARBA00022737"/>
    </source>
</evidence>
<dbReference type="Proteomes" id="UP000027222">
    <property type="component" value="Unassembled WGS sequence"/>
</dbReference>
<dbReference type="HOGENOM" id="CLU_001305_5_1_1"/>
<dbReference type="EMBL" id="KL142367">
    <property type="protein sequence ID" value="KDR86180.1"/>
    <property type="molecule type" value="Genomic_DNA"/>
</dbReference>
<evidence type="ECO:0000313" key="5">
    <source>
        <dbReference type="EMBL" id="KDR86180.1"/>
    </source>
</evidence>
<feature type="region of interest" description="Disordered" evidence="3">
    <location>
        <begin position="116"/>
        <end position="141"/>
    </location>
</feature>